<evidence type="ECO:0000256" key="2">
    <source>
        <dbReference type="ARBA" id="ARBA00004370"/>
    </source>
</evidence>
<dbReference type="Gene3D" id="1.10.287.130">
    <property type="match status" value="1"/>
</dbReference>
<feature type="domain" description="Histidine kinase" evidence="13">
    <location>
        <begin position="267"/>
        <end position="487"/>
    </location>
</feature>
<evidence type="ECO:0000313" key="16">
    <source>
        <dbReference type="EMBL" id="CAB4596542.1"/>
    </source>
</evidence>
<comment type="subcellular location">
    <subcellularLocation>
        <location evidence="2">Membrane</location>
    </subcellularLocation>
</comment>
<evidence type="ECO:0000256" key="10">
    <source>
        <dbReference type="ARBA" id="ARBA00023136"/>
    </source>
</evidence>
<evidence type="ECO:0000313" key="18">
    <source>
        <dbReference type="EMBL" id="CAB4780631.1"/>
    </source>
</evidence>
<dbReference type="Pfam" id="PF00512">
    <property type="entry name" value="HisKA"/>
    <property type="match status" value="1"/>
</dbReference>
<dbReference type="InterPro" id="IPR036097">
    <property type="entry name" value="HisK_dim/P_sf"/>
</dbReference>
<evidence type="ECO:0000256" key="5">
    <source>
        <dbReference type="ARBA" id="ARBA00022679"/>
    </source>
</evidence>
<dbReference type="PANTHER" id="PTHR45436">
    <property type="entry name" value="SENSOR HISTIDINE KINASE YKOH"/>
    <property type="match status" value="1"/>
</dbReference>
<dbReference type="Gene3D" id="6.10.340.10">
    <property type="match status" value="1"/>
</dbReference>
<dbReference type="SUPFAM" id="SSF55874">
    <property type="entry name" value="ATPase domain of HSP90 chaperone/DNA topoisomerase II/histidine kinase"/>
    <property type="match status" value="1"/>
</dbReference>
<comment type="catalytic activity">
    <reaction evidence="1">
        <text>ATP + protein L-histidine = ADP + protein N-phospho-L-histidine.</text>
        <dbReference type="EC" id="2.7.13.3"/>
    </reaction>
</comment>
<dbReference type="Pfam" id="PF00672">
    <property type="entry name" value="HAMP"/>
    <property type="match status" value="1"/>
</dbReference>
<dbReference type="CDD" id="cd00082">
    <property type="entry name" value="HisKA"/>
    <property type="match status" value="1"/>
</dbReference>
<dbReference type="EMBL" id="CAEZVL010000002">
    <property type="protein sequence ID" value="CAB4621223.1"/>
    <property type="molecule type" value="Genomic_DNA"/>
</dbReference>
<dbReference type="SMART" id="SM00388">
    <property type="entry name" value="HisKA"/>
    <property type="match status" value="1"/>
</dbReference>
<dbReference type="SMART" id="SM00387">
    <property type="entry name" value="HATPase_c"/>
    <property type="match status" value="1"/>
</dbReference>
<dbReference type="SUPFAM" id="SSF47384">
    <property type="entry name" value="Homodimeric domain of signal transducing histidine kinase"/>
    <property type="match status" value="1"/>
</dbReference>
<gene>
    <name evidence="15" type="ORF">UFOPK1421_00591</name>
    <name evidence="16" type="ORF">UFOPK1820_00453</name>
    <name evidence="17" type="ORF">UFOPK1960_00030</name>
    <name evidence="18" type="ORF">UFOPK2921_00842</name>
    <name evidence="19" type="ORF">UFOPK3889_00004</name>
    <name evidence="20" type="ORF">UFOPK4422_00058</name>
</gene>
<organism evidence="19">
    <name type="scientific">freshwater metagenome</name>
    <dbReference type="NCBI Taxonomy" id="449393"/>
    <lineage>
        <taxon>unclassified sequences</taxon>
        <taxon>metagenomes</taxon>
        <taxon>ecological metagenomes</taxon>
    </lineage>
</organism>
<evidence type="ECO:0000256" key="11">
    <source>
        <dbReference type="SAM" id="MobiDB-lite"/>
    </source>
</evidence>
<dbReference type="EMBL" id="CAEZUK010000052">
    <property type="protein sequence ID" value="CAB4596542.1"/>
    <property type="molecule type" value="Genomic_DNA"/>
</dbReference>
<name>A0A6J7LC30_9ZZZZ</name>
<dbReference type="Pfam" id="PF02518">
    <property type="entry name" value="HATPase_c"/>
    <property type="match status" value="1"/>
</dbReference>
<dbReference type="PROSITE" id="PS50885">
    <property type="entry name" value="HAMP"/>
    <property type="match status" value="1"/>
</dbReference>
<dbReference type="PANTHER" id="PTHR45436:SF5">
    <property type="entry name" value="SENSOR HISTIDINE KINASE TRCS"/>
    <property type="match status" value="1"/>
</dbReference>
<evidence type="ECO:0000313" key="20">
    <source>
        <dbReference type="EMBL" id="CAB5108986.1"/>
    </source>
</evidence>
<feature type="region of interest" description="Disordered" evidence="11">
    <location>
        <begin position="1"/>
        <end position="24"/>
    </location>
</feature>
<dbReference type="InterPro" id="IPR003594">
    <property type="entry name" value="HATPase_dom"/>
</dbReference>
<accession>A0A6J7LC30</accession>
<evidence type="ECO:0000313" key="15">
    <source>
        <dbReference type="EMBL" id="CAB4539977.1"/>
    </source>
</evidence>
<evidence type="ECO:0000256" key="12">
    <source>
        <dbReference type="SAM" id="Phobius"/>
    </source>
</evidence>
<dbReference type="InterPro" id="IPR050428">
    <property type="entry name" value="TCS_sensor_his_kinase"/>
</dbReference>
<feature type="transmembrane region" description="Helical" evidence="12">
    <location>
        <begin position="38"/>
        <end position="61"/>
    </location>
</feature>
<evidence type="ECO:0000256" key="6">
    <source>
        <dbReference type="ARBA" id="ARBA00022692"/>
    </source>
</evidence>
<dbReference type="InterPro" id="IPR003661">
    <property type="entry name" value="HisK_dim/P_dom"/>
</dbReference>
<evidence type="ECO:0000256" key="8">
    <source>
        <dbReference type="ARBA" id="ARBA00022989"/>
    </source>
</evidence>
<dbReference type="SUPFAM" id="SSF158472">
    <property type="entry name" value="HAMP domain-like"/>
    <property type="match status" value="1"/>
</dbReference>
<keyword evidence="6 12" id="KW-0812">Transmembrane</keyword>
<feature type="domain" description="HAMP" evidence="14">
    <location>
        <begin position="207"/>
        <end position="259"/>
    </location>
</feature>
<evidence type="ECO:0000259" key="13">
    <source>
        <dbReference type="PROSITE" id="PS50109"/>
    </source>
</evidence>
<protein>
    <recommendedName>
        <fullName evidence="3">histidine kinase</fullName>
        <ecNumber evidence="3">2.7.13.3</ecNumber>
    </recommendedName>
</protein>
<dbReference type="EMBL" id="CAFBNZ010000001">
    <property type="protein sequence ID" value="CAB4965978.1"/>
    <property type="molecule type" value="Genomic_DNA"/>
</dbReference>
<evidence type="ECO:0000256" key="7">
    <source>
        <dbReference type="ARBA" id="ARBA00022777"/>
    </source>
</evidence>
<dbReference type="InterPro" id="IPR036890">
    <property type="entry name" value="HATPase_C_sf"/>
</dbReference>
<sequence>MAEKSVISEPVSGKSPKVHRTQRPRPRLLKPIGLRSRILITFGLGSFALSLFLALATYNFTRSNLVEDREKNVIEQAYENAAQLAIDLRSNPSNTQTVIERLTANRPLLYFRGTWTGDNARFSSNVIDRDMLVATIDNREPRTMRIEVDKELVLAIGIPLDSADAAYFEFPSMQDVRSTLNSINLALTLAAIITTLLGIFLGAIVASRAVRPLTAASQAAQAIAGGRLDTRLEETDDPDLSALTSSFNDMAAALELRVERDTRFTSDVSHELRSPLMTLAASVEVMHARREEMPERAQVALDLLIADVARFQGLVEDLLEISRFDAGAIRLNVEELLVGEFVRQAVAISSLPMTSVLVTSTADQIIIRGDRRRLARVIANLVDNGRAYGGGELEISVFVPDDEDPPTQVWITVEDHGLGVPLEERDLIFERFARGVVAGRRSGSDGAGLGLSLVDEHVKLHRGRVWVEERHDGSEGACFIIELPAERV</sequence>
<evidence type="ECO:0000313" key="19">
    <source>
        <dbReference type="EMBL" id="CAB4965978.1"/>
    </source>
</evidence>
<feature type="transmembrane region" description="Helical" evidence="12">
    <location>
        <begin position="183"/>
        <end position="206"/>
    </location>
</feature>
<evidence type="ECO:0000313" key="17">
    <source>
        <dbReference type="EMBL" id="CAB4621223.1"/>
    </source>
</evidence>
<dbReference type="InterPro" id="IPR005467">
    <property type="entry name" value="His_kinase_dom"/>
</dbReference>
<dbReference type="GO" id="GO:0005886">
    <property type="term" value="C:plasma membrane"/>
    <property type="evidence" value="ECO:0007669"/>
    <property type="project" value="TreeGrafter"/>
</dbReference>
<evidence type="ECO:0000256" key="9">
    <source>
        <dbReference type="ARBA" id="ARBA00023012"/>
    </source>
</evidence>
<keyword evidence="7" id="KW-0418">Kinase</keyword>
<dbReference type="InterPro" id="IPR003660">
    <property type="entry name" value="HAMP_dom"/>
</dbReference>
<dbReference type="PROSITE" id="PS50109">
    <property type="entry name" value="HIS_KIN"/>
    <property type="match status" value="1"/>
</dbReference>
<keyword evidence="9" id="KW-0902">Two-component regulatory system</keyword>
<keyword evidence="4" id="KW-0597">Phosphoprotein</keyword>
<dbReference type="GO" id="GO:0000155">
    <property type="term" value="F:phosphorelay sensor kinase activity"/>
    <property type="evidence" value="ECO:0007669"/>
    <property type="project" value="InterPro"/>
</dbReference>
<dbReference type="AlphaFoldDB" id="A0A6J7LC30"/>
<dbReference type="EC" id="2.7.13.3" evidence="3"/>
<dbReference type="SMART" id="SM00304">
    <property type="entry name" value="HAMP"/>
    <property type="match status" value="1"/>
</dbReference>
<evidence type="ECO:0000256" key="1">
    <source>
        <dbReference type="ARBA" id="ARBA00000085"/>
    </source>
</evidence>
<reference evidence="19" key="1">
    <citation type="submission" date="2020-05" db="EMBL/GenBank/DDBJ databases">
        <authorList>
            <person name="Chiriac C."/>
            <person name="Salcher M."/>
            <person name="Ghai R."/>
            <person name="Kavagutti S V."/>
        </authorList>
    </citation>
    <scope>NUCLEOTIDE SEQUENCE</scope>
</reference>
<evidence type="ECO:0000256" key="3">
    <source>
        <dbReference type="ARBA" id="ARBA00012438"/>
    </source>
</evidence>
<keyword evidence="8 12" id="KW-1133">Transmembrane helix</keyword>
<dbReference type="Gene3D" id="3.30.565.10">
    <property type="entry name" value="Histidine kinase-like ATPase, C-terminal domain"/>
    <property type="match status" value="1"/>
</dbReference>
<dbReference type="EMBL" id="CAEZSL010000050">
    <property type="protein sequence ID" value="CAB4539977.1"/>
    <property type="molecule type" value="Genomic_DNA"/>
</dbReference>
<dbReference type="EMBL" id="CAFBRX010000003">
    <property type="protein sequence ID" value="CAB5108986.1"/>
    <property type="molecule type" value="Genomic_DNA"/>
</dbReference>
<dbReference type="EMBL" id="CAEZZV010000098">
    <property type="protein sequence ID" value="CAB4780631.1"/>
    <property type="molecule type" value="Genomic_DNA"/>
</dbReference>
<evidence type="ECO:0000256" key="4">
    <source>
        <dbReference type="ARBA" id="ARBA00022553"/>
    </source>
</evidence>
<keyword evidence="10 12" id="KW-0472">Membrane</keyword>
<dbReference type="InterPro" id="IPR004358">
    <property type="entry name" value="Sig_transdc_His_kin-like_C"/>
</dbReference>
<evidence type="ECO:0000259" key="14">
    <source>
        <dbReference type="PROSITE" id="PS50885"/>
    </source>
</evidence>
<proteinExistence type="predicted"/>
<dbReference type="PRINTS" id="PR00344">
    <property type="entry name" value="BCTRLSENSOR"/>
</dbReference>
<keyword evidence="5" id="KW-0808">Transferase</keyword>